<reference evidence="2 3" key="1">
    <citation type="submission" date="2017-09" db="EMBL/GenBank/DDBJ databases">
        <authorList>
            <person name="Ehlers B."/>
            <person name="Leendertz F.H."/>
        </authorList>
    </citation>
    <scope>NUCLEOTIDE SEQUENCE [LARGE SCALE GENOMIC DNA]</scope>
</reference>
<organism evidence="2 3">
    <name type="scientific">Pseudomonas phage ventosus</name>
    <dbReference type="NCBI Taxonomy" id="2048980"/>
    <lineage>
        <taxon>Viruses</taxon>
        <taxon>Duplodnaviria</taxon>
        <taxon>Heunggongvirae</taxon>
        <taxon>Uroviricota</taxon>
        <taxon>Caudoviricetes</taxon>
        <taxon>Vandenendeviridae</taxon>
        <taxon>Gorskivirinae</taxon>
        <taxon>Ventosusvirus</taxon>
        <taxon>Ventosusvirus ventosus</taxon>
    </lineage>
</organism>
<proteinExistence type="predicted"/>
<feature type="coiled-coil region" evidence="1">
    <location>
        <begin position="280"/>
        <end position="314"/>
    </location>
</feature>
<evidence type="ECO:0000313" key="3">
    <source>
        <dbReference type="Proteomes" id="UP000241096"/>
    </source>
</evidence>
<accession>A0A2H4P814</accession>
<sequence>MTQLKINDTVQVTAPNGGLFYRHNARKTGTVVRIDHSRDHVHVRFAGADGTDYGNFHDVTKVADAPKFKVGDNVKVVAEHGGVFLSRFEGKTGKVVSIDHDDETLNVEFEGGARDYGNFTDVELVVAARREDQANNGMTVGDRIRVNSDESKRGSFYSRHCGKTGVITGILAQGDALQVTFDDGSKDCGYTHGVTLVSRGAGSGVEIALADMKKGMKVRYMGQPADGGHTHWGFELGKVYDCVDGGVRHGTGCDCRTNYGKWRFELVTGVEGQGSLSEQLAALRSQLNAIKTEKQAAEAEVAAARTKVNAIEARRVALVATLTAHGIQFIAE</sequence>
<evidence type="ECO:0000313" key="2">
    <source>
        <dbReference type="EMBL" id="ATW58317.1"/>
    </source>
</evidence>
<protein>
    <submittedName>
        <fullName evidence="2">Putative ribosomal protein L21e</fullName>
    </submittedName>
</protein>
<dbReference type="Proteomes" id="UP000241096">
    <property type="component" value="Segment"/>
</dbReference>
<keyword evidence="2" id="KW-0689">Ribosomal protein</keyword>
<keyword evidence="2" id="KW-0687">Ribonucleoprotein</keyword>
<keyword evidence="1" id="KW-0175">Coiled coil</keyword>
<name>A0A2H4P814_9CAUD</name>
<gene>
    <name evidence="2" type="ORF">CNR37_00110</name>
</gene>
<dbReference type="EMBL" id="MG018930">
    <property type="protein sequence ID" value="ATW58317.1"/>
    <property type="molecule type" value="Genomic_DNA"/>
</dbReference>
<evidence type="ECO:0000256" key="1">
    <source>
        <dbReference type="SAM" id="Coils"/>
    </source>
</evidence>
<keyword evidence="3" id="KW-1185">Reference proteome</keyword>